<evidence type="ECO:0000256" key="2">
    <source>
        <dbReference type="ARBA" id="ARBA00022475"/>
    </source>
</evidence>
<dbReference type="EMBL" id="VTPC01091157">
    <property type="protein sequence ID" value="KAF2879493.1"/>
    <property type="molecule type" value="Genomic_DNA"/>
</dbReference>
<keyword evidence="7 10" id="KW-0472">Membrane</keyword>
<keyword evidence="4 10" id="KW-0812">Transmembrane</keyword>
<keyword evidence="9" id="KW-0807">Transducer</keyword>
<dbReference type="OrthoDB" id="8196465at2759"/>
<gene>
    <name evidence="11" type="ORF">ILUMI_26688</name>
</gene>
<evidence type="ECO:0000256" key="5">
    <source>
        <dbReference type="ARBA" id="ARBA00022725"/>
    </source>
</evidence>
<comment type="subcellular location">
    <subcellularLocation>
        <location evidence="1">Cell membrane</location>
        <topology evidence="1">Multi-pass membrane protein</topology>
    </subcellularLocation>
</comment>
<evidence type="ECO:0000256" key="6">
    <source>
        <dbReference type="ARBA" id="ARBA00022989"/>
    </source>
</evidence>
<evidence type="ECO:0000256" key="4">
    <source>
        <dbReference type="ARBA" id="ARBA00022692"/>
    </source>
</evidence>
<feature type="transmembrane region" description="Helical" evidence="10">
    <location>
        <begin position="99"/>
        <end position="118"/>
    </location>
</feature>
<dbReference type="GO" id="GO:0005549">
    <property type="term" value="F:odorant binding"/>
    <property type="evidence" value="ECO:0007669"/>
    <property type="project" value="InterPro"/>
</dbReference>
<evidence type="ECO:0000256" key="1">
    <source>
        <dbReference type="ARBA" id="ARBA00004651"/>
    </source>
</evidence>
<organism evidence="11 12">
    <name type="scientific">Ignelater luminosus</name>
    <name type="common">Cucubano</name>
    <name type="synonym">Pyrophorus luminosus</name>
    <dbReference type="NCBI Taxonomy" id="2038154"/>
    <lineage>
        <taxon>Eukaryota</taxon>
        <taxon>Metazoa</taxon>
        <taxon>Ecdysozoa</taxon>
        <taxon>Arthropoda</taxon>
        <taxon>Hexapoda</taxon>
        <taxon>Insecta</taxon>
        <taxon>Pterygota</taxon>
        <taxon>Neoptera</taxon>
        <taxon>Endopterygota</taxon>
        <taxon>Coleoptera</taxon>
        <taxon>Polyphaga</taxon>
        <taxon>Elateriformia</taxon>
        <taxon>Elateroidea</taxon>
        <taxon>Elateridae</taxon>
        <taxon>Agrypninae</taxon>
        <taxon>Pyrophorini</taxon>
        <taxon>Ignelater</taxon>
    </lineage>
</organism>
<comment type="caution">
    <text evidence="11">The sequence shown here is derived from an EMBL/GenBank/DDBJ whole genome shotgun (WGS) entry which is preliminary data.</text>
</comment>
<dbReference type="Pfam" id="PF02949">
    <property type="entry name" value="7tm_6"/>
    <property type="match status" value="1"/>
</dbReference>
<accession>A0A8K0FYP8</accession>
<keyword evidence="3" id="KW-0716">Sensory transduction</keyword>
<dbReference type="InterPro" id="IPR004117">
    <property type="entry name" value="7tm6_olfct_rcpt"/>
</dbReference>
<keyword evidence="8" id="KW-0675">Receptor</keyword>
<keyword evidence="2" id="KW-1003">Cell membrane</keyword>
<proteinExistence type="predicted"/>
<keyword evidence="12" id="KW-1185">Reference proteome</keyword>
<keyword evidence="6 10" id="KW-1133">Transmembrane helix</keyword>
<evidence type="ECO:0000256" key="3">
    <source>
        <dbReference type="ARBA" id="ARBA00022606"/>
    </source>
</evidence>
<evidence type="ECO:0000256" key="9">
    <source>
        <dbReference type="ARBA" id="ARBA00023224"/>
    </source>
</evidence>
<dbReference type="GO" id="GO:0004984">
    <property type="term" value="F:olfactory receptor activity"/>
    <property type="evidence" value="ECO:0007669"/>
    <property type="project" value="InterPro"/>
</dbReference>
<feature type="transmembrane region" description="Helical" evidence="10">
    <location>
        <begin position="68"/>
        <end position="87"/>
    </location>
</feature>
<evidence type="ECO:0000256" key="10">
    <source>
        <dbReference type="SAM" id="Phobius"/>
    </source>
</evidence>
<dbReference type="PANTHER" id="PTHR21137">
    <property type="entry name" value="ODORANT RECEPTOR"/>
    <property type="match status" value="1"/>
</dbReference>
<dbReference type="PANTHER" id="PTHR21137:SF35">
    <property type="entry name" value="ODORANT RECEPTOR 19A-RELATED"/>
    <property type="match status" value="1"/>
</dbReference>
<evidence type="ECO:0000256" key="7">
    <source>
        <dbReference type="ARBA" id="ARBA00023136"/>
    </source>
</evidence>
<dbReference type="AlphaFoldDB" id="A0A8K0FYP8"/>
<name>A0A8K0FYP8_IGNLU</name>
<dbReference type="GO" id="GO:0005886">
    <property type="term" value="C:plasma membrane"/>
    <property type="evidence" value="ECO:0007669"/>
    <property type="project" value="UniProtKB-SubCell"/>
</dbReference>
<protein>
    <submittedName>
        <fullName evidence="11">Uncharacterized protein</fullName>
    </submittedName>
</protein>
<feature type="transmembrane region" description="Helical" evidence="10">
    <location>
        <begin position="192"/>
        <end position="209"/>
    </location>
</feature>
<sequence length="215" mass="24379">MTIQFKIFQEIIRNTFKHLGTIDKNDKAVSVTDSSKEWSILQKAIKKSVIHHLCLIDLASNIEEVCSVLLLIGVISGLSITTFSLYYASVLPLLDIGALQSYFEVLAIIGPLFVLCYCGTELSKSSEYIANICYKIDFIGTDIRFQKSLLLIMIRSQKPIRITVGKFAGLSTEVFSWVSKVQKTLSNKYRHINFYSLCVVSTHTLWFFVRAMMVK</sequence>
<evidence type="ECO:0000313" key="12">
    <source>
        <dbReference type="Proteomes" id="UP000801492"/>
    </source>
</evidence>
<evidence type="ECO:0000256" key="8">
    <source>
        <dbReference type="ARBA" id="ARBA00023170"/>
    </source>
</evidence>
<dbReference type="GO" id="GO:0007165">
    <property type="term" value="P:signal transduction"/>
    <property type="evidence" value="ECO:0007669"/>
    <property type="project" value="UniProtKB-KW"/>
</dbReference>
<dbReference type="Proteomes" id="UP000801492">
    <property type="component" value="Unassembled WGS sequence"/>
</dbReference>
<evidence type="ECO:0000313" key="11">
    <source>
        <dbReference type="EMBL" id="KAF2879493.1"/>
    </source>
</evidence>
<reference evidence="11" key="1">
    <citation type="submission" date="2019-08" db="EMBL/GenBank/DDBJ databases">
        <title>The genome of the North American firefly Photinus pyralis.</title>
        <authorList>
            <consortium name="Photinus pyralis genome working group"/>
            <person name="Fallon T.R."/>
            <person name="Sander Lower S.E."/>
            <person name="Weng J.-K."/>
        </authorList>
    </citation>
    <scope>NUCLEOTIDE SEQUENCE</scope>
    <source>
        <strain evidence="11">TRF0915ILg1</strain>
        <tissue evidence="11">Whole body</tissue>
    </source>
</reference>
<keyword evidence="5" id="KW-0552">Olfaction</keyword>